<evidence type="ECO:0000256" key="4">
    <source>
        <dbReference type="SAM" id="MobiDB-lite"/>
    </source>
</evidence>
<feature type="transmembrane region" description="Helical" evidence="5">
    <location>
        <begin position="656"/>
        <end position="674"/>
    </location>
</feature>
<evidence type="ECO:0000256" key="5">
    <source>
        <dbReference type="SAM" id="Phobius"/>
    </source>
</evidence>
<dbReference type="Pfam" id="PF06978">
    <property type="entry name" value="POP1_N"/>
    <property type="match status" value="1"/>
</dbReference>
<dbReference type="SUPFAM" id="SSF48317">
    <property type="entry name" value="Acid phosphatase/Vanadium-dependent haloperoxidase"/>
    <property type="match status" value="1"/>
</dbReference>
<feature type="transmembrane region" description="Helical" evidence="5">
    <location>
        <begin position="749"/>
        <end position="771"/>
    </location>
</feature>
<accession>J6EUL8</accession>
<feature type="region of interest" description="Disordered" evidence="4">
    <location>
        <begin position="72"/>
        <end position="117"/>
    </location>
</feature>
<organism evidence="9 10">
    <name type="scientific">Trichosporon asahii var. asahii (strain ATCC 90039 / CBS 2479 / JCM 2466 / KCTC 7840 / NBRC 103889/ NCYC 2677 / UAMH 7654)</name>
    <name type="common">Yeast</name>
    <dbReference type="NCBI Taxonomy" id="1186058"/>
    <lineage>
        <taxon>Eukaryota</taxon>
        <taxon>Fungi</taxon>
        <taxon>Dikarya</taxon>
        <taxon>Basidiomycota</taxon>
        <taxon>Agaricomycotina</taxon>
        <taxon>Tremellomycetes</taxon>
        <taxon>Trichosporonales</taxon>
        <taxon>Trichosporonaceae</taxon>
        <taxon>Trichosporon</taxon>
    </lineage>
</organism>
<dbReference type="RefSeq" id="XP_014179444.1">
    <property type="nucleotide sequence ID" value="XM_014323969.1"/>
</dbReference>
<keyword evidence="5" id="KW-0472">Membrane</keyword>
<evidence type="ECO:0000313" key="10">
    <source>
        <dbReference type="Proteomes" id="UP000002748"/>
    </source>
</evidence>
<protein>
    <submittedName>
        <fullName evidence="9">Inositolphosphorylceramide synthase</fullName>
    </submittedName>
</protein>
<feature type="transmembrane region" description="Helical" evidence="5">
    <location>
        <begin position="717"/>
        <end position="737"/>
    </location>
</feature>
<dbReference type="GeneID" id="25986221"/>
<dbReference type="GO" id="GO:0001682">
    <property type="term" value="P:tRNA 5'-leader removal"/>
    <property type="evidence" value="ECO:0007669"/>
    <property type="project" value="InterPro"/>
</dbReference>
<feature type="transmembrane region" description="Helical" evidence="5">
    <location>
        <begin position="853"/>
        <end position="873"/>
    </location>
</feature>
<gene>
    <name evidence="9" type="ORF">A1Q1_02708</name>
</gene>
<dbReference type="InterPro" id="IPR036938">
    <property type="entry name" value="PAP2/HPO_sf"/>
</dbReference>
<feature type="domain" description="Inositolphosphotransferase Aur1/Ipt1" evidence="8">
    <location>
        <begin position="691"/>
        <end position="872"/>
    </location>
</feature>
<dbReference type="VEuPathDB" id="FungiDB:A1Q1_02708"/>
<dbReference type="CDD" id="cd03386">
    <property type="entry name" value="PAP2_Aur1_like"/>
    <property type="match status" value="1"/>
</dbReference>
<dbReference type="OrthoDB" id="5784at2759"/>
<evidence type="ECO:0000256" key="1">
    <source>
        <dbReference type="ARBA" id="ARBA00004123"/>
    </source>
</evidence>
<dbReference type="GO" id="GO:0016020">
    <property type="term" value="C:membrane"/>
    <property type="evidence" value="ECO:0007669"/>
    <property type="project" value="UniProtKB-SubCell"/>
</dbReference>
<evidence type="ECO:0000259" key="7">
    <source>
        <dbReference type="Pfam" id="PF08170"/>
    </source>
</evidence>
<evidence type="ECO:0000256" key="3">
    <source>
        <dbReference type="ARBA" id="ARBA00023242"/>
    </source>
</evidence>
<evidence type="ECO:0000313" key="9">
    <source>
        <dbReference type="EMBL" id="EJT48289.1"/>
    </source>
</evidence>
<keyword evidence="5" id="KW-0812">Transmembrane</keyword>
<feature type="domain" description="POPLD" evidence="7">
    <location>
        <begin position="384"/>
        <end position="476"/>
    </location>
</feature>
<comment type="subcellular location">
    <subcellularLocation>
        <location evidence="1">Nucleus</location>
    </subcellularLocation>
</comment>
<proteinExistence type="predicted"/>
<dbReference type="AlphaFoldDB" id="J6EUL8"/>
<dbReference type="InterPro" id="IPR012590">
    <property type="entry name" value="POPLD_dom"/>
</dbReference>
<dbReference type="HOGENOM" id="CLU_307212_0_0_1"/>
<dbReference type="KEGG" id="tasa:A1Q1_02708"/>
<dbReference type="EMBL" id="ALBS01000207">
    <property type="protein sequence ID" value="EJT48289.1"/>
    <property type="molecule type" value="Genomic_DNA"/>
</dbReference>
<dbReference type="PANTHER" id="PTHR22731:SF3">
    <property type="entry name" value="RIBONUCLEASES P_MRP PROTEIN SUBUNIT POP1"/>
    <property type="match status" value="1"/>
</dbReference>
<comment type="caution">
    <text evidence="9">The sequence shown here is derived from an EMBL/GenBank/DDBJ whole genome shotgun (WGS) entry which is preliminary data.</text>
</comment>
<keyword evidence="5" id="KW-1133">Transmembrane helix</keyword>
<reference evidence="9 10" key="1">
    <citation type="journal article" date="2012" name="Eukaryot. Cell">
        <title>Draft genome sequence of CBS 2479, the standard type strain of Trichosporon asahii.</title>
        <authorList>
            <person name="Yang R.Y."/>
            <person name="Li H.T."/>
            <person name="Zhu H."/>
            <person name="Zhou G.P."/>
            <person name="Wang M."/>
            <person name="Wang L."/>
        </authorList>
    </citation>
    <scope>NUCLEOTIDE SEQUENCE [LARGE SCALE GENOMIC DNA]</scope>
    <source>
        <strain evidence="10">ATCC 90039 / CBS 2479 / JCM 2466 / KCTC 7840 / NCYC 2677 / UAMH 7654</strain>
    </source>
</reference>
<feature type="compositionally biased region" description="Basic and acidic residues" evidence="4">
    <location>
        <begin position="87"/>
        <end position="96"/>
    </location>
</feature>
<name>J6EUL8_TRIAS</name>
<dbReference type="Proteomes" id="UP000002748">
    <property type="component" value="Unassembled WGS sequence"/>
</dbReference>
<dbReference type="InterPro" id="IPR026841">
    <property type="entry name" value="Aur1/Ipt1"/>
</dbReference>
<feature type="transmembrane region" description="Helical" evidence="5">
    <location>
        <begin position="823"/>
        <end position="847"/>
    </location>
</feature>
<dbReference type="PANTHER" id="PTHR22731">
    <property type="entry name" value="RIBONUCLEASES P/MRP PROTEIN SUBUNIT POP1"/>
    <property type="match status" value="1"/>
</dbReference>
<dbReference type="Pfam" id="PF14378">
    <property type="entry name" value="PAP2_3"/>
    <property type="match status" value="1"/>
</dbReference>
<keyword evidence="3" id="KW-0539">Nucleus</keyword>
<keyword evidence="2" id="KW-0819">tRNA processing</keyword>
<feature type="region of interest" description="Disordered" evidence="4">
    <location>
        <begin position="911"/>
        <end position="963"/>
    </location>
</feature>
<evidence type="ECO:0000259" key="6">
    <source>
        <dbReference type="Pfam" id="PF06978"/>
    </source>
</evidence>
<dbReference type="Pfam" id="PF08170">
    <property type="entry name" value="POPLD"/>
    <property type="match status" value="1"/>
</dbReference>
<feature type="domain" description="Pop1 N-terminal" evidence="6">
    <location>
        <begin position="110"/>
        <end position="181"/>
    </location>
</feature>
<evidence type="ECO:0000256" key="2">
    <source>
        <dbReference type="ARBA" id="ARBA00022694"/>
    </source>
</evidence>
<dbReference type="GO" id="GO:0005655">
    <property type="term" value="C:nucleolar ribonuclease P complex"/>
    <property type="evidence" value="ECO:0007669"/>
    <property type="project" value="InterPro"/>
</dbReference>
<feature type="compositionally biased region" description="Basic residues" evidence="4">
    <location>
        <begin position="72"/>
        <end position="86"/>
    </location>
</feature>
<evidence type="ECO:0000259" key="8">
    <source>
        <dbReference type="Pfam" id="PF14378"/>
    </source>
</evidence>
<dbReference type="InterPro" id="IPR009723">
    <property type="entry name" value="Pop1_N"/>
</dbReference>
<dbReference type="GO" id="GO:0000172">
    <property type="term" value="C:ribonuclease MRP complex"/>
    <property type="evidence" value="ECO:0007669"/>
    <property type="project" value="InterPro"/>
</dbReference>
<dbReference type="InterPro" id="IPR039182">
    <property type="entry name" value="Pop1"/>
</dbReference>
<sequence length="963" mass="107500">MKPRPRPGKPISKTVEMLRSNEQLKRAGKGKEKAVLRGLSDVVQALEVAALQTAAKVAANTSRAFQSLPRHLRRRAASHNPRRVPKYLKERAAAERRKAKLRARGNSKGQSRTQQLRLRQRGKAWLATHMFHAKRFHMTNVWGYRLPQTPTLKSFRSSYRAARRRVCLRDTSYFGVIELEAARESVVCAAAERVRFEDGSRSAHVNVYGRGQFPRGLIGPAELLWVPSETAPAAVWIRVHPSIFRETWDALASPSVRLRDLRTELESFDLMGPLSGSTILRSLPFSPSEPEENRQAIIDALTCDAAALPDGLTLNFTAVDPRLSACRLQLSKPAFKKAELDERRRQSGLPGKRLAPTDKDDYIPIMIIKRQVGTNEERNAMFHGFSIVFPKGWSMALLPSFAYCGAKLTGIFEAQVQHREAGVPSFPEHYGAVCQAATEYEDAQAKDAERRWIRKPPGKRIDFTALNVDHPFKPDWNAIVRRLSRSNDPAASLLSALNTIRNRRGMDPVPEESAASLFQTCVCHMEVDVLGRGSPLDMAMIYKVGAEQIIAAPIAQLVRRRSFPKSASSTGFVTPIKLALTAGVQRLDLSRDPREVWARVRSWQATPARLAQLGIMLAVWIYAIWIMTTPTFLWSLLIPAVFILACSFPITNQLIWPAAPIFTWVLLFFSARYIPTDSRPAIHVALLPALESVLYGANISDLQTRLTHPLLDVLAWLPYGVLHFALPFVVAVLLWLFGPKGSVQYWGKAFGFMNLFGVITQIPGYEIIHGLTPADYAMKGSPGGLLRIDRVFHSSGYTNAFGSAPLVFGAFPSLHSGSAVMEALFLAHFFPFLKPVYWTYVGILWWATMYLSHHYLVDLTGGACLSVLVFYLFMPAEFKDSDNIKWPNSAEYEMLNNGGGGANDVDFDEEIRRLEESEGIPPGDEESRIEVPESNLGPPSGAPRTKRSVSWGETQVLGEERPE</sequence>